<dbReference type="Proteomes" id="UP000177967">
    <property type="component" value="Unassembled WGS sequence"/>
</dbReference>
<gene>
    <name evidence="1" type="ORF">A2782_04325</name>
</gene>
<evidence type="ECO:0000313" key="2">
    <source>
        <dbReference type="Proteomes" id="UP000177967"/>
    </source>
</evidence>
<comment type="caution">
    <text evidence="1">The sequence shown here is derived from an EMBL/GenBank/DDBJ whole genome shotgun (WGS) entry which is preliminary data.</text>
</comment>
<sequence>MWVNGCAEELIKSCDNFSKSSIIITNSANKVYSLSSQGRYGTRIVVGSLDDKHDLRIIYVQGDDIITVITFYPVTKGRYG</sequence>
<dbReference type="EMBL" id="MHBW01000009">
    <property type="protein sequence ID" value="OGY09484.1"/>
    <property type="molecule type" value="Genomic_DNA"/>
</dbReference>
<organism evidence="1 2">
    <name type="scientific">Candidatus Blackburnbacteria bacterium RIFCSPHIGHO2_01_FULL_43_15b</name>
    <dbReference type="NCBI Taxonomy" id="1797513"/>
    <lineage>
        <taxon>Bacteria</taxon>
        <taxon>Candidatus Blackburniibacteriota</taxon>
    </lineage>
</organism>
<evidence type="ECO:0000313" key="1">
    <source>
        <dbReference type="EMBL" id="OGY09484.1"/>
    </source>
</evidence>
<name>A0A1G1V290_9BACT</name>
<reference evidence="1 2" key="1">
    <citation type="journal article" date="2016" name="Nat. Commun.">
        <title>Thousands of microbial genomes shed light on interconnected biogeochemical processes in an aquifer system.</title>
        <authorList>
            <person name="Anantharaman K."/>
            <person name="Brown C.T."/>
            <person name="Hug L.A."/>
            <person name="Sharon I."/>
            <person name="Castelle C.J."/>
            <person name="Probst A.J."/>
            <person name="Thomas B.C."/>
            <person name="Singh A."/>
            <person name="Wilkins M.J."/>
            <person name="Karaoz U."/>
            <person name="Brodie E.L."/>
            <person name="Williams K.H."/>
            <person name="Hubbard S.S."/>
            <person name="Banfield J.F."/>
        </authorList>
    </citation>
    <scope>NUCLEOTIDE SEQUENCE [LARGE SCALE GENOMIC DNA]</scope>
</reference>
<protein>
    <recommendedName>
        <fullName evidence="3">DUF4258 domain-containing protein</fullName>
    </recommendedName>
</protein>
<dbReference type="AlphaFoldDB" id="A0A1G1V290"/>
<evidence type="ECO:0008006" key="3">
    <source>
        <dbReference type="Google" id="ProtNLM"/>
    </source>
</evidence>
<proteinExistence type="predicted"/>
<dbReference type="STRING" id="1797513.A2782_04325"/>
<accession>A0A1G1V290</accession>